<dbReference type="InterPro" id="IPR050151">
    <property type="entry name" value="Class-I_Pyr_Nuc-Dis_Oxidored"/>
</dbReference>
<dbReference type="InterPro" id="IPR023753">
    <property type="entry name" value="FAD/NAD-binding_dom"/>
</dbReference>
<dbReference type="PANTHER" id="PTHR22912">
    <property type="entry name" value="DISULFIDE OXIDOREDUCTASE"/>
    <property type="match status" value="1"/>
</dbReference>
<dbReference type="SUPFAM" id="SSF51905">
    <property type="entry name" value="FAD/NAD(P)-binding domain"/>
    <property type="match status" value="1"/>
</dbReference>
<comment type="cofactor">
    <cofactor evidence="11">
        <name>FAD</name>
        <dbReference type="ChEBI" id="CHEBI:57692"/>
    </cofactor>
    <text evidence="11">Binds 1 FAD per subunit.</text>
</comment>
<dbReference type="Pfam" id="PF02852">
    <property type="entry name" value="Pyr_redox_dim"/>
    <property type="match status" value="1"/>
</dbReference>
<dbReference type="InterPro" id="IPR006258">
    <property type="entry name" value="Lipoamide_DH"/>
</dbReference>
<dbReference type="PROSITE" id="PS00189">
    <property type="entry name" value="LIPOYL"/>
    <property type="match status" value="2"/>
</dbReference>
<reference evidence="13 14" key="1">
    <citation type="submission" date="2019-12" db="EMBL/GenBank/DDBJ databases">
        <title>Genome sequenceing of Clostridium bovifaecis.</title>
        <authorList>
            <person name="Yao Y."/>
        </authorList>
    </citation>
    <scope>NUCLEOTIDE SEQUENCE [LARGE SCALE GENOMIC DNA]</scope>
    <source>
        <strain evidence="13 14">BXX</strain>
    </source>
</reference>
<dbReference type="PANTHER" id="PTHR22912:SF217">
    <property type="entry name" value="DIHYDROLIPOYL DEHYDROGENASE"/>
    <property type="match status" value="1"/>
</dbReference>
<dbReference type="SUPFAM" id="SSF55424">
    <property type="entry name" value="FAD/NAD-linked reductases, dimerisation (C-terminal) domain"/>
    <property type="match status" value="1"/>
</dbReference>
<dbReference type="InterPro" id="IPR036188">
    <property type="entry name" value="FAD/NAD-bd_sf"/>
</dbReference>
<dbReference type="InterPro" id="IPR000089">
    <property type="entry name" value="Biotin_lipoyl"/>
</dbReference>
<feature type="domain" description="Lipoyl-binding" evidence="12">
    <location>
        <begin position="81"/>
        <end position="157"/>
    </location>
</feature>
<dbReference type="AlphaFoldDB" id="A0A6I6F0L7"/>
<dbReference type="PRINTS" id="PR00368">
    <property type="entry name" value="FADPNR"/>
</dbReference>
<dbReference type="Pfam" id="PF00364">
    <property type="entry name" value="Biotin_lipoyl"/>
    <property type="match status" value="2"/>
</dbReference>
<keyword evidence="6 11" id="KW-0274">FAD</keyword>
<dbReference type="GO" id="GO:0050660">
    <property type="term" value="F:flavin adenine dinucleotide binding"/>
    <property type="evidence" value="ECO:0007669"/>
    <property type="project" value="InterPro"/>
</dbReference>
<evidence type="ECO:0000256" key="7">
    <source>
        <dbReference type="ARBA" id="ARBA00023002"/>
    </source>
</evidence>
<dbReference type="InterPro" id="IPR011053">
    <property type="entry name" value="Single_hybrid_motif"/>
</dbReference>
<keyword evidence="9" id="KW-1015">Disulfide bond</keyword>
<dbReference type="Pfam" id="PF07992">
    <property type="entry name" value="Pyr_redox_2"/>
    <property type="match status" value="1"/>
</dbReference>
<evidence type="ECO:0000259" key="12">
    <source>
        <dbReference type="PROSITE" id="PS50968"/>
    </source>
</evidence>
<dbReference type="PROSITE" id="PS00076">
    <property type="entry name" value="PYRIDINE_REDOX_1"/>
    <property type="match status" value="1"/>
</dbReference>
<evidence type="ECO:0000256" key="1">
    <source>
        <dbReference type="ARBA" id="ARBA00007532"/>
    </source>
</evidence>
<evidence type="ECO:0000313" key="13">
    <source>
        <dbReference type="EMBL" id="QGU94307.1"/>
    </source>
</evidence>
<dbReference type="Gene3D" id="3.30.390.30">
    <property type="match status" value="1"/>
</dbReference>
<keyword evidence="14" id="KW-1185">Reference proteome</keyword>
<dbReference type="FunFam" id="3.30.390.30:FF:000001">
    <property type="entry name" value="Dihydrolipoyl dehydrogenase"/>
    <property type="match status" value="1"/>
</dbReference>
<accession>A0A6I6F0L7</accession>
<dbReference type="NCBIfam" id="TIGR01350">
    <property type="entry name" value="lipoamide_DH"/>
    <property type="match status" value="1"/>
</dbReference>
<sequence length="641" mass="68990">MIMEIKSPRLGIIGKINIKVGDKVEAGQELMSLETKKGNAGIKAQFDGVVESIEVEEGVQVTAAQVLLKIDKIEEENTTEVEEEKVEVILVKSPRLGTVGKINVKAGDKIDVGQELIALETKKGNAVVKAQSAGIIESIEVEEGAQVKAADVLVKITQFKEKNTRNSEEKVKPVEKIESDITIVGGGPGGYVAAIKAAKMGAKVVLIEKESLGGTCLNWGCIPTKALVRSAEVYDSLKEAEEFGLSVKEYSVDMEKVINRKSSIVSKLVGGIQYLIEKNSIKLISGNGKLVDKNTVKAETEDKIIEVNSKNIILATGSETVYLPIPGANSKGVLTSKEILDMKKLPKKLAVIGGGVIGMEFAFIYASFGVEVYVVEYLDNVLQMLDQDIIDEIKAAAEKKEIKLYTGSRVEEIIDTEDDKCIVRFTKGGESKYISVDKVLMSVGRKPYLEGLGIEEAGIELNDNKRGIKVNSKMQTNINNIYAIGDVTNIIQLAHVASHQGIVAVENIMGHDVKMDYSAVPSAIFTHPEIATVGLTEKDVKSKGMDVEVGKFPYAANGKALTMGDERGFIKVIKDKASNKVVGAGIVGINSADLISPLTLAIRNGLTTKQIVETIFAHPTTAEVIHEGVLSVEGGALHFAE</sequence>
<dbReference type="InterPro" id="IPR012999">
    <property type="entry name" value="Pyr_OxRdtase_I_AS"/>
</dbReference>
<proteinExistence type="inferred from homology"/>
<comment type="miscellaneous">
    <text evidence="11">The active site is a redox-active disulfide bond.</text>
</comment>
<feature type="domain" description="Lipoyl-binding" evidence="12">
    <location>
        <begin position="1"/>
        <end position="71"/>
    </location>
</feature>
<dbReference type="InterPro" id="IPR016156">
    <property type="entry name" value="FAD/NAD-linked_Rdtase_dimer_sf"/>
</dbReference>
<keyword evidence="8 11" id="KW-0520">NAD</keyword>
<dbReference type="Gene3D" id="3.50.50.60">
    <property type="entry name" value="FAD/NAD(P)-binding domain"/>
    <property type="match status" value="2"/>
</dbReference>
<keyword evidence="4 11" id="KW-0285">Flavoprotein</keyword>
<evidence type="ECO:0000256" key="5">
    <source>
        <dbReference type="ARBA" id="ARBA00022823"/>
    </source>
</evidence>
<dbReference type="Proteomes" id="UP000422764">
    <property type="component" value="Chromosome"/>
</dbReference>
<keyword evidence="5" id="KW-0450">Lipoyl</keyword>
<organism evidence="13 14">
    <name type="scientific">Clostridium bovifaecis</name>
    <dbReference type="NCBI Taxonomy" id="2184719"/>
    <lineage>
        <taxon>Bacteria</taxon>
        <taxon>Bacillati</taxon>
        <taxon>Bacillota</taxon>
        <taxon>Clostridia</taxon>
        <taxon>Eubacteriales</taxon>
        <taxon>Clostridiaceae</taxon>
        <taxon>Clostridium</taxon>
    </lineage>
</organism>
<evidence type="ECO:0000256" key="9">
    <source>
        <dbReference type="ARBA" id="ARBA00023157"/>
    </source>
</evidence>
<comment type="catalytic activity">
    <reaction evidence="11">
        <text>N(6)-[(R)-dihydrolipoyl]-L-lysyl-[protein] + NAD(+) = N(6)-[(R)-lipoyl]-L-lysyl-[protein] + NADH + H(+)</text>
        <dbReference type="Rhea" id="RHEA:15045"/>
        <dbReference type="Rhea" id="RHEA-COMP:10474"/>
        <dbReference type="Rhea" id="RHEA-COMP:10475"/>
        <dbReference type="ChEBI" id="CHEBI:15378"/>
        <dbReference type="ChEBI" id="CHEBI:57540"/>
        <dbReference type="ChEBI" id="CHEBI:57945"/>
        <dbReference type="ChEBI" id="CHEBI:83099"/>
        <dbReference type="ChEBI" id="CHEBI:83100"/>
        <dbReference type="EC" id="1.8.1.4"/>
    </reaction>
</comment>
<dbReference type="GO" id="GO:0006103">
    <property type="term" value="P:2-oxoglutarate metabolic process"/>
    <property type="evidence" value="ECO:0007669"/>
    <property type="project" value="TreeGrafter"/>
</dbReference>
<dbReference type="InterPro" id="IPR004099">
    <property type="entry name" value="Pyr_nucl-diS_OxRdtase_dimer"/>
</dbReference>
<dbReference type="EMBL" id="CP046522">
    <property type="protein sequence ID" value="QGU94307.1"/>
    <property type="molecule type" value="Genomic_DNA"/>
</dbReference>
<dbReference type="EC" id="1.8.1.4" evidence="11"/>
<dbReference type="InterPro" id="IPR003016">
    <property type="entry name" value="2-oxoA_DH_lipoyl-BS"/>
</dbReference>
<comment type="similarity">
    <text evidence="1 11">Belongs to the class-I pyridine nucleotide-disulfide oxidoreductase family.</text>
</comment>
<keyword evidence="3" id="KW-0963">Cytoplasm</keyword>
<protein>
    <recommendedName>
        <fullName evidence="2 11">Dihydrolipoyl dehydrogenase</fullName>
        <ecNumber evidence="11">1.8.1.4</ecNumber>
    </recommendedName>
</protein>
<dbReference type="CDD" id="cd06850">
    <property type="entry name" value="biotinyl_domain"/>
    <property type="match status" value="2"/>
</dbReference>
<keyword evidence="7 11" id="KW-0560">Oxidoreductase</keyword>
<dbReference type="Gene3D" id="2.40.50.100">
    <property type="match status" value="3"/>
</dbReference>
<dbReference type="SUPFAM" id="SSF51230">
    <property type="entry name" value="Single hybrid motif"/>
    <property type="match status" value="2"/>
</dbReference>
<dbReference type="GO" id="GO:0004148">
    <property type="term" value="F:dihydrolipoyl dehydrogenase (NADH) activity"/>
    <property type="evidence" value="ECO:0007669"/>
    <property type="project" value="UniProtKB-EC"/>
</dbReference>
<evidence type="ECO:0000256" key="11">
    <source>
        <dbReference type="RuleBase" id="RU003692"/>
    </source>
</evidence>
<gene>
    <name evidence="13" type="primary">lpdA</name>
    <name evidence="13" type="ORF">GOM49_03545</name>
</gene>
<keyword evidence="10 11" id="KW-0676">Redox-active center</keyword>
<evidence type="ECO:0000313" key="14">
    <source>
        <dbReference type="Proteomes" id="UP000422764"/>
    </source>
</evidence>
<evidence type="ECO:0000256" key="8">
    <source>
        <dbReference type="ARBA" id="ARBA00023027"/>
    </source>
</evidence>
<evidence type="ECO:0000256" key="6">
    <source>
        <dbReference type="ARBA" id="ARBA00022827"/>
    </source>
</evidence>
<name>A0A6I6F0L7_9CLOT</name>
<evidence type="ECO:0000256" key="10">
    <source>
        <dbReference type="ARBA" id="ARBA00023284"/>
    </source>
</evidence>
<evidence type="ECO:0000256" key="3">
    <source>
        <dbReference type="ARBA" id="ARBA00022490"/>
    </source>
</evidence>
<dbReference type="PRINTS" id="PR00411">
    <property type="entry name" value="PNDRDTASEI"/>
</dbReference>
<evidence type="ECO:0000256" key="2">
    <source>
        <dbReference type="ARBA" id="ARBA00016961"/>
    </source>
</evidence>
<evidence type="ECO:0000256" key="4">
    <source>
        <dbReference type="ARBA" id="ARBA00022630"/>
    </source>
</evidence>
<dbReference type="PROSITE" id="PS50968">
    <property type="entry name" value="BIOTINYL_LIPOYL"/>
    <property type="match status" value="2"/>
</dbReference>